<evidence type="ECO:0000313" key="7">
    <source>
        <dbReference type="EMBL" id="GIG80167.1"/>
    </source>
</evidence>
<dbReference type="Pfam" id="PF00293">
    <property type="entry name" value="NUDIX"/>
    <property type="match status" value="1"/>
</dbReference>
<dbReference type="EMBL" id="BONV01000013">
    <property type="protein sequence ID" value="GIG80167.1"/>
    <property type="molecule type" value="Genomic_DNA"/>
</dbReference>
<dbReference type="Gene3D" id="3.90.79.10">
    <property type="entry name" value="Nucleoside Triphosphate Pyrophosphohydrolase"/>
    <property type="match status" value="1"/>
</dbReference>
<evidence type="ECO:0000313" key="8">
    <source>
        <dbReference type="Proteomes" id="UP000630097"/>
    </source>
</evidence>
<dbReference type="InterPro" id="IPR000086">
    <property type="entry name" value="NUDIX_hydrolase_dom"/>
</dbReference>
<comment type="caution">
    <text evidence="7">The sequence shown here is derived from an EMBL/GenBank/DDBJ whole genome shotgun (WGS) entry which is preliminary data.</text>
</comment>
<dbReference type="AlphaFoldDB" id="A0A8J3LX81"/>
<feature type="domain" description="Nudix hydrolase" evidence="6">
    <location>
        <begin position="1"/>
        <end position="120"/>
    </location>
</feature>
<keyword evidence="3 5" id="KW-0378">Hydrolase</keyword>
<protein>
    <submittedName>
        <fullName evidence="7">NUDIX hydrolase</fullName>
    </submittedName>
</protein>
<dbReference type="SUPFAM" id="SSF55811">
    <property type="entry name" value="Nudix"/>
    <property type="match status" value="1"/>
</dbReference>
<dbReference type="GO" id="GO:0016787">
    <property type="term" value="F:hydrolase activity"/>
    <property type="evidence" value="ECO:0007669"/>
    <property type="project" value="UniProtKB-KW"/>
</dbReference>
<gene>
    <name evidence="7" type="ORF">Pka01_32940</name>
</gene>
<evidence type="ECO:0000256" key="1">
    <source>
        <dbReference type="ARBA" id="ARBA00001946"/>
    </source>
</evidence>
<evidence type="ECO:0000256" key="3">
    <source>
        <dbReference type="ARBA" id="ARBA00022801"/>
    </source>
</evidence>
<dbReference type="PANTHER" id="PTHR43046">
    <property type="entry name" value="GDP-MANNOSE MANNOSYL HYDROLASE"/>
    <property type="match status" value="1"/>
</dbReference>
<dbReference type="InterPro" id="IPR020084">
    <property type="entry name" value="NUDIX_hydrolase_CS"/>
</dbReference>
<evidence type="ECO:0000256" key="5">
    <source>
        <dbReference type="RuleBase" id="RU003476"/>
    </source>
</evidence>
<dbReference type="PROSITE" id="PS00893">
    <property type="entry name" value="NUDIX_BOX"/>
    <property type="match status" value="1"/>
</dbReference>
<evidence type="ECO:0000259" key="6">
    <source>
        <dbReference type="PROSITE" id="PS51462"/>
    </source>
</evidence>
<proteinExistence type="inferred from homology"/>
<sequence>MVADGRLLLVRRGRPPGQGLWSLPGGRVEPGETDAEALRRELLEETGLDVIAGPLAGTVERPGPEGVTYEIHDYLATCAPDGRLVAGDDAADARWCRPSDLVRLPLTDGLAAVLTEWGVIDSLR</sequence>
<dbReference type="CDD" id="cd04673">
    <property type="entry name" value="NUDIX_ADPRase"/>
    <property type="match status" value="1"/>
</dbReference>
<dbReference type="PROSITE" id="PS51462">
    <property type="entry name" value="NUDIX"/>
    <property type="match status" value="1"/>
</dbReference>
<accession>A0A8J3LX81</accession>
<dbReference type="InterPro" id="IPR020476">
    <property type="entry name" value="Nudix_hydrolase"/>
</dbReference>
<comment type="similarity">
    <text evidence="2 5">Belongs to the Nudix hydrolase family.</text>
</comment>
<dbReference type="InterPro" id="IPR015797">
    <property type="entry name" value="NUDIX_hydrolase-like_dom_sf"/>
</dbReference>
<comment type="cofactor">
    <cofactor evidence="1">
        <name>Mg(2+)</name>
        <dbReference type="ChEBI" id="CHEBI:18420"/>
    </cofactor>
</comment>
<evidence type="ECO:0000256" key="2">
    <source>
        <dbReference type="ARBA" id="ARBA00005582"/>
    </source>
</evidence>
<name>A0A8J3LX81_9ACTN</name>
<dbReference type="Proteomes" id="UP000630097">
    <property type="component" value="Unassembled WGS sequence"/>
</dbReference>
<keyword evidence="4" id="KW-0460">Magnesium</keyword>
<reference evidence="7 8" key="1">
    <citation type="submission" date="2021-01" db="EMBL/GenBank/DDBJ databases">
        <title>Whole genome shotgun sequence of Planotetraspora kaengkrachanensis NBRC 104272.</title>
        <authorList>
            <person name="Komaki H."/>
            <person name="Tamura T."/>
        </authorList>
    </citation>
    <scope>NUCLEOTIDE SEQUENCE [LARGE SCALE GENOMIC DNA]</scope>
    <source>
        <strain evidence="7 8">NBRC 104272</strain>
    </source>
</reference>
<evidence type="ECO:0000256" key="4">
    <source>
        <dbReference type="ARBA" id="ARBA00022842"/>
    </source>
</evidence>
<organism evidence="7 8">
    <name type="scientific">Planotetraspora kaengkrachanensis</name>
    <dbReference type="NCBI Taxonomy" id="575193"/>
    <lineage>
        <taxon>Bacteria</taxon>
        <taxon>Bacillati</taxon>
        <taxon>Actinomycetota</taxon>
        <taxon>Actinomycetes</taxon>
        <taxon>Streptosporangiales</taxon>
        <taxon>Streptosporangiaceae</taxon>
        <taxon>Planotetraspora</taxon>
    </lineage>
</organism>
<keyword evidence="8" id="KW-1185">Reference proteome</keyword>
<dbReference type="PANTHER" id="PTHR43046:SF12">
    <property type="entry name" value="GDP-MANNOSE MANNOSYL HYDROLASE"/>
    <property type="match status" value="1"/>
</dbReference>
<dbReference type="PRINTS" id="PR00502">
    <property type="entry name" value="NUDIXFAMILY"/>
</dbReference>